<name>A0A0E3QQP6_METBA</name>
<dbReference type="Proteomes" id="UP000033038">
    <property type="component" value="Chromosome"/>
</dbReference>
<dbReference type="InterPro" id="IPR014055">
    <property type="entry name" value="CRISPR-assoc_prot_Csx11"/>
</dbReference>
<dbReference type="InterPro" id="IPR043128">
    <property type="entry name" value="Rev_trsase/Diguanyl_cyclase"/>
</dbReference>
<dbReference type="AlphaFoldDB" id="A0A0E3QQP6"/>
<accession>A0A0E3QQP6</accession>
<protein>
    <submittedName>
        <fullName evidence="1">CRISPR-associated protein Csx11</fullName>
    </submittedName>
</protein>
<proteinExistence type="predicted"/>
<dbReference type="KEGG" id="mbw:MSBRW_3371"/>
<evidence type="ECO:0000313" key="2">
    <source>
        <dbReference type="Proteomes" id="UP000033038"/>
    </source>
</evidence>
<dbReference type="RefSeq" id="WP_011306362.1">
    <property type="nucleotide sequence ID" value="NZ_CP009526.1"/>
</dbReference>
<reference evidence="1 2" key="1">
    <citation type="submission" date="2014-07" db="EMBL/GenBank/DDBJ databases">
        <title>Methanogenic archaea and the global carbon cycle.</title>
        <authorList>
            <person name="Henriksen J.R."/>
            <person name="Luke J."/>
            <person name="Reinhart S."/>
            <person name="Benedict M.N."/>
            <person name="Youngblut N.D."/>
            <person name="Metcalf M.E."/>
            <person name="Whitaker R.J."/>
            <person name="Metcalf W.W."/>
        </authorList>
    </citation>
    <scope>NUCLEOTIDE SEQUENCE [LARGE SCALE GENOMIC DNA]</scope>
    <source>
        <strain evidence="1 2">Wiesmoor</strain>
    </source>
</reference>
<dbReference type="Gene3D" id="3.30.70.270">
    <property type="match status" value="1"/>
</dbReference>
<organism evidence="1 2">
    <name type="scientific">Methanosarcina barkeri str. Wiesmoor</name>
    <dbReference type="NCBI Taxonomy" id="1434109"/>
    <lineage>
        <taxon>Archaea</taxon>
        <taxon>Methanobacteriati</taxon>
        <taxon>Methanobacteriota</taxon>
        <taxon>Stenosarchaea group</taxon>
        <taxon>Methanomicrobia</taxon>
        <taxon>Methanosarcinales</taxon>
        <taxon>Methanosarcinaceae</taxon>
        <taxon>Methanosarcina</taxon>
    </lineage>
</organism>
<evidence type="ECO:0000313" key="1">
    <source>
        <dbReference type="EMBL" id="AKB52624.1"/>
    </source>
</evidence>
<dbReference type="EMBL" id="CP009526">
    <property type="protein sequence ID" value="AKB52624.1"/>
    <property type="molecule type" value="Genomic_DNA"/>
</dbReference>
<gene>
    <name evidence="1" type="ORF">MSBRW_3371</name>
</gene>
<dbReference type="CDD" id="cd09701">
    <property type="entry name" value="Cas10_III"/>
    <property type="match status" value="1"/>
</dbReference>
<dbReference type="HOGENOM" id="CLU_007515_0_0_2"/>
<dbReference type="PATRIC" id="fig|1434109.4.peg.4374"/>
<dbReference type="NCBIfam" id="TIGR02682">
    <property type="entry name" value="cas_csx11"/>
    <property type="match status" value="2"/>
</dbReference>
<sequence length="928" mass="107355">MSPDLKILADNKKALHLAEIAAWLHDMRKCSDKFLIGNSLDRQLDSTEKNSEVTHFLKDIKTRFKKIEIDFSEVNPIFEKVTLNKLIEKGRPETLKKENLQKKYPWIVKALGRCHGAAHIEKENVSEELFKQYKDYTMISNPFGFEKGIEELTPKLTSIPYDKINDRSFFVKSLVESFDYALGETRRPTNEVTLTDWSGIVAALYKSALAGSLLLGEKTDPLNLKWQFLVIKFNSEQIWGNAQNIPILATRKEMLTKGLDRVKVLLEEKYPLGNEVYRDQNNSLYVVPSIPNLLEYTISEESKTQLKQLIANEFAVDEEHNFGFKGEVILTTDIDNQAWCGQEPNNEDKEKNEIPPIARILSNDELCSPADVNAVENFWKDVSDCGICTISWLRPQGPTSKGFNRKASDCWVKRVTWRASEWYHSLDNTIWIDEVADSNGRICLLTGRLDLLEWLKPDGYISTIKVGSDANGKVIPKTPSFARMHRIWRTTKKFWEDAKEDLAKKIGRVDNRLKIFGNFQSENNNSLKRDHSYKAMLDRIGFSIFCGRNNEFLIIENLTELANKFDFDSGKSTDKSPTEYLKKYLSNKKVKIYDSEGKKRLNPIGCLKILKIDEENTSYVPVIPILAEPSIFMTIIPADKALEASILIKTKYEEEMGKVRNRLPLSLGMVFAKSHTPLAALMDAGRRMLRKSNKDRSVNEDKWILEEDPIENDNKFTLKFNNGTKWEISSKMGDEITTDYWYPYFYAQGNFQERSNSFMHSFRNYENFNRWLIHVSELKKGDTVSILPSKFDFEFLDSASRRFEICYDEKGYRRDSLKALRPYLLEELDNFTYLWDLCSKNLSNTQIKNVITLVEKKREEWAVGEDTTVFETFVHDVLYNANWNNGRRPDDAKMSELEDAAKSGKLRDILELYMNILKYRAEEPFGGI</sequence>
<dbReference type="GeneID" id="24824988"/>